<dbReference type="EMBL" id="JBBBNY010000001">
    <property type="protein sequence ID" value="MEI7035509.1"/>
    <property type="molecule type" value="Genomic_DNA"/>
</dbReference>
<feature type="region of interest" description="Disordered" evidence="1">
    <location>
        <begin position="200"/>
        <end position="224"/>
    </location>
</feature>
<dbReference type="Pfam" id="PF13511">
    <property type="entry name" value="DUF4124"/>
    <property type="match status" value="1"/>
</dbReference>
<organism evidence="4 5">
    <name type="scientific">Fulvimonas yonginensis</name>
    <dbReference type="NCBI Taxonomy" id="1495200"/>
    <lineage>
        <taxon>Bacteria</taxon>
        <taxon>Pseudomonadati</taxon>
        <taxon>Pseudomonadota</taxon>
        <taxon>Gammaproteobacteria</taxon>
        <taxon>Lysobacterales</taxon>
        <taxon>Rhodanobacteraceae</taxon>
        <taxon>Fulvimonas</taxon>
    </lineage>
</organism>
<reference evidence="4 5" key="1">
    <citation type="journal article" date="2014" name="Int. J. Syst. Evol. Microbiol.">
        <title>Fulvimonas yonginensis sp. nov., isolated from greenhouse soil, and emended description of the genus Fulvimonas.</title>
        <authorList>
            <person name="Ahn J.H."/>
            <person name="Kim S.J."/>
            <person name="Weon H.Y."/>
            <person name="Hong S.B."/>
            <person name="Seok S.J."/>
            <person name="Kwon S.W."/>
        </authorList>
    </citation>
    <scope>NUCLEOTIDE SEQUENCE [LARGE SCALE GENOMIC DNA]</scope>
    <source>
        <strain evidence="4 5">KACC 16952</strain>
    </source>
</reference>
<protein>
    <submittedName>
        <fullName evidence="4">DUF4124 domain-containing protein</fullName>
    </submittedName>
</protein>
<keyword evidence="5" id="KW-1185">Reference proteome</keyword>
<evidence type="ECO:0000256" key="1">
    <source>
        <dbReference type="SAM" id="MobiDB-lite"/>
    </source>
</evidence>
<feature type="signal peptide" evidence="2">
    <location>
        <begin position="1"/>
        <end position="25"/>
    </location>
</feature>
<dbReference type="RefSeq" id="WP_336806117.1">
    <property type="nucleotide sequence ID" value="NZ_JBBBNY010000001.1"/>
</dbReference>
<feature type="region of interest" description="Disordered" evidence="1">
    <location>
        <begin position="58"/>
        <end position="91"/>
    </location>
</feature>
<feature type="compositionally biased region" description="Low complexity" evidence="1">
    <location>
        <begin position="70"/>
        <end position="82"/>
    </location>
</feature>
<feature type="domain" description="DUF4124" evidence="3">
    <location>
        <begin position="18"/>
        <end position="72"/>
    </location>
</feature>
<comment type="caution">
    <text evidence="4">The sequence shown here is derived from an EMBL/GenBank/DDBJ whole genome shotgun (WGS) entry which is preliminary data.</text>
</comment>
<gene>
    <name evidence="4" type="ORF">WAT24_01920</name>
</gene>
<name>A0ABU8J8I3_9GAMM</name>
<dbReference type="PROSITE" id="PS51257">
    <property type="entry name" value="PROKAR_LIPOPROTEIN"/>
    <property type="match status" value="1"/>
</dbReference>
<feature type="chain" id="PRO_5045294099" evidence="2">
    <location>
        <begin position="26"/>
        <end position="224"/>
    </location>
</feature>
<dbReference type="InterPro" id="IPR025392">
    <property type="entry name" value="DUF4124"/>
</dbReference>
<evidence type="ECO:0000259" key="3">
    <source>
        <dbReference type="Pfam" id="PF13511"/>
    </source>
</evidence>
<sequence length="224" mass="23552">MNRRLTIVLLLGLATCGLLAPTAPAAATAVYACTGADGRTVFQDKPCRRDQHQRVLDLPDAPVASPPPAAAATPAAPAAPEAPQVPPAPAPPTAPLPVLYTCVRATDGTTYLSGNGAPPPYQAPYGVLGAEQLPLSEVYGPDRGGAGISAPEANRGRVTSGMVADNYVWVQDSCRELGIEETCRALRDAYDENERKLRNAFRSQRPPLERREAQLQAQLASCGS</sequence>
<evidence type="ECO:0000256" key="2">
    <source>
        <dbReference type="SAM" id="SignalP"/>
    </source>
</evidence>
<evidence type="ECO:0000313" key="4">
    <source>
        <dbReference type="EMBL" id="MEI7035509.1"/>
    </source>
</evidence>
<proteinExistence type="predicted"/>
<accession>A0ABU8J8I3</accession>
<feature type="compositionally biased region" description="Polar residues" evidence="1">
    <location>
        <begin position="215"/>
        <end position="224"/>
    </location>
</feature>
<keyword evidence="2" id="KW-0732">Signal</keyword>
<dbReference type="Proteomes" id="UP001381174">
    <property type="component" value="Unassembled WGS sequence"/>
</dbReference>
<evidence type="ECO:0000313" key="5">
    <source>
        <dbReference type="Proteomes" id="UP001381174"/>
    </source>
</evidence>